<evidence type="ECO:0000256" key="5">
    <source>
        <dbReference type="ARBA" id="ARBA00023136"/>
    </source>
</evidence>
<dbReference type="OrthoDB" id="10009287at2759"/>
<accession>A0A9K3PNE2</accession>
<evidence type="ECO:0000313" key="8">
    <source>
        <dbReference type="EMBL" id="KAG7353802.1"/>
    </source>
</evidence>
<keyword evidence="3 7" id="KW-0812">Transmembrane</keyword>
<dbReference type="PANTHER" id="PTHR12300">
    <property type="entry name" value="HVA22-LIKE PROTEINS"/>
    <property type="match status" value="1"/>
</dbReference>
<dbReference type="PANTHER" id="PTHR12300:SF161">
    <property type="entry name" value="RECEPTOR EXPRESSION-ENHANCING PROTEIN"/>
    <property type="match status" value="1"/>
</dbReference>
<comment type="caution">
    <text evidence="8">The sequence shown here is derived from an EMBL/GenBank/DDBJ whole genome shotgun (WGS) entry which is preliminary data.</text>
</comment>
<evidence type="ECO:0000313" key="9">
    <source>
        <dbReference type="Proteomes" id="UP000693970"/>
    </source>
</evidence>
<reference evidence="8" key="1">
    <citation type="journal article" date="2021" name="Sci. Rep.">
        <title>Diploid genomic architecture of Nitzschia inconspicua, an elite biomass production diatom.</title>
        <authorList>
            <person name="Oliver A."/>
            <person name="Podell S."/>
            <person name="Pinowska A."/>
            <person name="Traller J.C."/>
            <person name="Smith S.R."/>
            <person name="McClure R."/>
            <person name="Beliaev A."/>
            <person name="Bohutskyi P."/>
            <person name="Hill E.A."/>
            <person name="Rabines A."/>
            <person name="Zheng H."/>
            <person name="Allen L.Z."/>
            <person name="Kuo A."/>
            <person name="Grigoriev I.V."/>
            <person name="Allen A.E."/>
            <person name="Hazlebeck D."/>
            <person name="Allen E.E."/>
        </authorList>
    </citation>
    <scope>NUCLEOTIDE SEQUENCE</scope>
    <source>
        <strain evidence="8">Hildebrandi</strain>
    </source>
</reference>
<reference evidence="8" key="2">
    <citation type="submission" date="2021-04" db="EMBL/GenBank/DDBJ databases">
        <authorList>
            <person name="Podell S."/>
        </authorList>
    </citation>
    <scope>NUCLEOTIDE SEQUENCE</scope>
    <source>
        <strain evidence="8">Hildebrandi</strain>
    </source>
</reference>
<gene>
    <name evidence="8" type="ORF">IV203_003157</name>
</gene>
<dbReference type="InterPro" id="IPR004345">
    <property type="entry name" value="TB2_DP1_HVA22"/>
</dbReference>
<dbReference type="Proteomes" id="UP000693970">
    <property type="component" value="Unassembled WGS sequence"/>
</dbReference>
<feature type="transmembrane region" description="Helical" evidence="7">
    <location>
        <begin position="91"/>
        <end position="107"/>
    </location>
</feature>
<evidence type="ECO:0000256" key="6">
    <source>
        <dbReference type="RuleBase" id="RU362006"/>
    </source>
</evidence>
<evidence type="ECO:0000256" key="1">
    <source>
        <dbReference type="ARBA" id="ARBA00004141"/>
    </source>
</evidence>
<evidence type="ECO:0000256" key="3">
    <source>
        <dbReference type="ARBA" id="ARBA00022692"/>
    </source>
</evidence>
<keyword evidence="4 7" id="KW-1133">Transmembrane helix</keyword>
<name>A0A9K3PNE2_9STRA</name>
<evidence type="ECO:0000256" key="7">
    <source>
        <dbReference type="SAM" id="Phobius"/>
    </source>
</evidence>
<dbReference type="Pfam" id="PF03134">
    <property type="entry name" value="TB2_DP1_HVA22"/>
    <property type="match status" value="1"/>
</dbReference>
<dbReference type="EMBL" id="JAGRRH010000016">
    <property type="protein sequence ID" value="KAG7353802.1"/>
    <property type="molecule type" value="Genomic_DNA"/>
</dbReference>
<feature type="transmembrane region" description="Helical" evidence="7">
    <location>
        <begin position="113"/>
        <end position="131"/>
    </location>
</feature>
<keyword evidence="5 7" id="KW-0472">Membrane</keyword>
<dbReference type="GO" id="GO:0016020">
    <property type="term" value="C:membrane"/>
    <property type="evidence" value="ECO:0007669"/>
    <property type="project" value="UniProtKB-SubCell"/>
</dbReference>
<evidence type="ECO:0000256" key="4">
    <source>
        <dbReference type="ARBA" id="ARBA00022989"/>
    </source>
</evidence>
<protein>
    <submittedName>
        <fullName evidence="8">TB2/DP1, HVA22 family protein</fullName>
    </submittedName>
</protein>
<feature type="transmembrane region" description="Helical" evidence="7">
    <location>
        <begin position="48"/>
        <end position="71"/>
    </location>
</feature>
<proteinExistence type="inferred from homology"/>
<organism evidence="8 9">
    <name type="scientific">Nitzschia inconspicua</name>
    <dbReference type="NCBI Taxonomy" id="303405"/>
    <lineage>
        <taxon>Eukaryota</taxon>
        <taxon>Sar</taxon>
        <taxon>Stramenopiles</taxon>
        <taxon>Ochrophyta</taxon>
        <taxon>Bacillariophyta</taxon>
        <taxon>Bacillariophyceae</taxon>
        <taxon>Bacillariophycidae</taxon>
        <taxon>Bacillariales</taxon>
        <taxon>Bacillariaceae</taxon>
        <taxon>Nitzschia</taxon>
    </lineage>
</organism>
<sequence length="191" mass="21681">MSTQDKIIAEVQKNLAVVRAKLDQVPILQEVEDKTKIPKEYFVPGATILFGIFVFFGIGASTLCAIIGFLYPAYQTLVAIENKNKGDDIQWIVYWVLYTFFSLIETFQDFILYWIPFYFAFKLALLLWAMLPQTRGAKFLYDNFLKDFLKKTGDEPSRLDVAMSQAKLGVDTTAEALASNIGDLTGSKKFE</sequence>
<comment type="similarity">
    <text evidence="2 6">Belongs to the DP1 family.</text>
</comment>
<dbReference type="AlphaFoldDB" id="A0A9K3PNE2"/>
<evidence type="ECO:0000256" key="2">
    <source>
        <dbReference type="ARBA" id="ARBA00008573"/>
    </source>
</evidence>
<comment type="subcellular location">
    <subcellularLocation>
        <location evidence="1 6">Membrane</location>
        <topology evidence="1 6">Multi-pass membrane protein</topology>
    </subcellularLocation>
</comment>
<keyword evidence="9" id="KW-1185">Reference proteome</keyword>